<keyword evidence="2" id="KW-1185">Reference proteome</keyword>
<name>A0A448PE86_9ACTO</name>
<protein>
    <submittedName>
        <fullName evidence="1">Uncharacterized protein</fullName>
    </submittedName>
</protein>
<organism evidence="1 2">
    <name type="scientific">Trueperella bialowiezensis</name>
    <dbReference type="NCBI Taxonomy" id="312285"/>
    <lineage>
        <taxon>Bacteria</taxon>
        <taxon>Bacillati</taxon>
        <taxon>Actinomycetota</taxon>
        <taxon>Actinomycetes</taxon>
        <taxon>Actinomycetales</taxon>
        <taxon>Actinomycetaceae</taxon>
        <taxon>Trueperella</taxon>
    </lineage>
</organism>
<sequence>MTSHKDPLTPGEAFRLASNAVVDANIAYDYIGNRLDDLTASTITDDDMDLLRSMVNRERKNLSAAIDMLDASVKAWLVKDACDDLDKVNDVSDLGFTDERDHD</sequence>
<evidence type="ECO:0000313" key="2">
    <source>
        <dbReference type="Proteomes" id="UP000269542"/>
    </source>
</evidence>
<gene>
    <name evidence="1" type="ORF">NCTC13354_00953</name>
</gene>
<proteinExistence type="predicted"/>
<evidence type="ECO:0000313" key="1">
    <source>
        <dbReference type="EMBL" id="VEI13242.1"/>
    </source>
</evidence>
<accession>A0A448PE86</accession>
<dbReference type="Proteomes" id="UP000269542">
    <property type="component" value="Chromosome"/>
</dbReference>
<dbReference type="EMBL" id="LR134476">
    <property type="protein sequence ID" value="VEI13242.1"/>
    <property type="molecule type" value="Genomic_DNA"/>
</dbReference>
<reference evidence="1 2" key="1">
    <citation type="submission" date="2018-12" db="EMBL/GenBank/DDBJ databases">
        <authorList>
            <consortium name="Pathogen Informatics"/>
        </authorList>
    </citation>
    <scope>NUCLEOTIDE SEQUENCE [LARGE SCALE GENOMIC DNA]</scope>
    <source>
        <strain evidence="1 2">NCTC13354</strain>
    </source>
</reference>
<dbReference type="RefSeq" id="WP_126416380.1">
    <property type="nucleotide sequence ID" value="NZ_LR134476.1"/>
</dbReference>
<dbReference type="KEGG" id="tbw:NCTC13354_00953"/>
<dbReference type="AlphaFoldDB" id="A0A448PE86"/>